<keyword evidence="1" id="KW-0175">Coiled coil</keyword>
<name>A0A9N9YDG1_9HYPO</name>
<sequence>MQGDNYLRPAFPLRLKENFFSLSSQSSPPAPTCPSSNLNKPRSISITAPLYWSPQQPNLNLSSITNTMSGPANGPGTEGEMAPAPMYAAEILMASHQGLKLENDRLRSENERLCAENERLCAENDRLCTENNRLCDENAKLEAELAPKGGQIPAQFIGTSYDGTKRKVEEEMYADDERGNKKLRTTDSMEFGGLSDANLNGVCQFVSIAQNEVLRVAAKGGLINHLYFKITPRGILGITPIGMERIDLFHRSKTEPKLIEDWKLARGAEFSKKVRKIITESGFQNHSHPSLHCLAEELEDEGLSMDTLRSKLVSLESQTRNDVERLEAYVKELTRIQRNGRQNGQVDKEDLLAILRRISRPATDGSVRPLIKIIEGAEGLCEAFRFLGELEKIVDGYRALYAASEKMEDSIEFPAHQFAPAAPRVVEG</sequence>
<proteinExistence type="predicted"/>
<organism evidence="2 3">
    <name type="scientific">Clonostachys byssicola</name>
    <dbReference type="NCBI Taxonomy" id="160290"/>
    <lineage>
        <taxon>Eukaryota</taxon>
        <taxon>Fungi</taxon>
        <taxon>Dikarya</taxon>
        <taxon>Ascomycota</taxon>
        <taxon>Pezizomycotina</taxon>
        <taxon>Sordariomycetes</taxon>
        <taxon>Hypocreomycetidae</taxon>
        <taxon>Hypocreales</taxon>
        <taxon>Bionectriaceae</taxon>
        <taxon>Clonostachys</taxon>
    </lineage>
</organism>
<dbReference type="AlphaFoldDB" id="A0A9N9YDG1"/>
<keyword evidence="3" id="KW-1185">Reference proteome</keyword>
<accession>A0A9N9YDG1</accession>
<reference evidence="2" key="1">
    <citation type="submission" date="2021-10" db="EMBL/GenBank/DDBJ databases">
        <authorList>
            <person name="Piombo E."/>
        </authorList>
    </citation>
    <scope>NUCLEOTIDE SEQUENCE</scope>
</reference>
<comment type="caution">
    <text evidence="2">The sequence shown here is derived from an EMBL/GenBank/DDBJ whole genome shotgun (WGS) entry which is preliminary data.</text>
</comment>
<feature type="coiled-coil region" evidence="1">
    <location>
        <begin position="96"/>
        <end position="144"/>
    </location>
</feature>
<dbReference type="EMBL" id="CABFNO020001565">
    <property type="protein sequence ID" value="CAH0003992.1"/>
    <property type="molecule type" value="Genomic_DNA"/>
</dbReference>
<evidence type="ECO:0000313" key="2">
    <source>
        <dbReference type="EMBL" id="CAH0003992.1"/>
    </source>
</evidence>
<evidence type="ECO:0000313" key="3">
    <source>
        <dbReference type="Proteomes" id="UP000754883"/>
    </source>
</evidence>
<dbReference type="Proteomes" id="UP000754883">
    <property type="component" value="Unassembled WGS sequence"/>
</dbReference>
<evidence type="ECO:0000256" key="1">
    <source>
        <dbReference type="SAM" id="Coils"/>
    </source>
</evidence>
<gene>
    <name evidence="2" type="ORF">CBYS24578_00009911</name>
</gene>
<dbReference type="OrthoDB" id="5148725at2759"/>
<protein>
    <submittedName>
        <fullName evidence="2">Uncharacterized protein</fullName>
    </submittedName>
</protein>